<dbReference type="PANTHER" id="PTHR33337:SF40">
    <property type="entry name" value="CENP-V_GFA DOMAIN-CONTAINING PROTEIN-RELATED"/>
    <property type="match status" value="1"/>
</dbReference>
<dbReference type="InterPro" id="IPR006913">
    <property type="entry name" value="CENP-V/GFA"/>
</dbReference>
<accession>A0A0D0QJY2</accession>
<evidence type="ECO:0000256" key="1">
    <source>
        <dbReference type="ARBA" id="ARBA00005495"/>
    </source>
</evidence>
<dbReference type="eggNOG" id="COG3791">
    <property type="taxonomic scope" value="Bacteria"/>
</dbReference>
<feature type="domain" description="CENP-V/GFA" evidence="5">
    <location>
        <begin position="5"/>
        <end position="120"/>
    </location>
</feature>
<evidence type="ECO:0000313" key="7">
    <source>
        <dbReference type="Proteomes" id="UP000035100"/>
    </source>
</evidence>
<dbReference type="PANTHER" id="PTHR33337">
    <property type="entry name" value="GFA DOMAIN-CONTAINING PROTEIN"/>
    <property type="match status" value="1"/>
</dbReference>
<dbReference type="InterPro" id="IPR011057">
    <property type="entry name" value="Mss4-like_sf"/>
</dbReference>
<comment type="caution">
    <text evidence="6">The sequence shown here is derived from an EMBL/GenBank/DDBJ whole genome shotgun (WGS) entry which is preliminary data.</text>
</comment>
<evidence type="ECO:0000256" key="3">
    <source>
        <dbReference type="ARBA" id="ARBA00022833"/>
    </source>
</evidence>
<evidence type="ECO:0000256" key="4">
    <source>
        <dbReference type="ARBA" id="ARBA00023239"/>
    </source>
</evidence>
<dbReference type="Gene3D" id="3.90.1590.10">
    <property type="entry name" value="glutathione-dependent formaldehyde- activating enzyme (gfa)"/>
    <property type="match status" value="1"/>
</dbReference>
<name>A0A0D0QJY2_9RHOB</name>
<dbReference type="EMBL" id="AONG01000002">
    <property type="protein sequence ID" value="KIQ71318.1"/>
    <property type="molecule type" value="Genomic_DNA"/>
</dbReference>
<dbReference type="Proteomes" id="UP000035100">
    <property type="component" value="Unassembled WGS sequence"/>
</dbReference>
<dbReference type="SUPFAM" id="SSF51316">
    <property type="entry name" value="Mss4-like"/>
    <property type="match status" value="1"/>
</dbReference>
<dbReference type="STRING" id="1123501.Wenmar_00087"/>
<dbReference type="AlphaFoldDB" id="A0A0D0QJY2"/>
<keyword evidence="2" id="KW-0479">Metal-binding</keyword>
<keyword evidence="3" id="KW-0862">Zinc</keyword>
<proteinExistence type="inferred from homology"/>
<dbReference type="Pfam" id="PF04828">
    <property type="entry name" value="GFA"/>
    <property type="match status" value="1"/>
</dbReference>
<protein>
    <recommendedName>
        <fullName evidence="5">CENP-V/GFA domain-containing protein</fullName>
    </recommendedName>
</protein>
<dbReference type="GO" id="GO:0046872">
    <property type="term" value="F:metal ion binding"/>
    <property type="evidence" value="ECO:0007669"/>
    <property type="project" value="UniProtKB-KW"/>
</dbReference>
<reference evidence="6 7" key="1">
    <citation type="submission" date="2013-01" db="EMBL/GenBank/DDBJ databases">
        <authorList>
            <person name="Fiebig A."/>
            <person name="Goeker M."/>
            <person name="Klenk H.-P.P."/>
        </authorList>
    </citation>
    <scope>NUCLEOTIDE SEQUENCE [LARGE SCALE GENOMIC DNA]</scope>
    <source>
        <strain evidence="6 7">DSM 24838</strain>
    </source>
</reference>
<comment type="similarity">
    <text evidence="1">Belongs to the Gfa family.</text>
</comment>
<organism evidence="6 7">
    <name type="scientific">Wenxinia marina DSM 24838</name>
    <dbReference type="NCBI Taxonomy" id="1123501"/>
    <lineage>
        <taxon>Bacteria</taxon>
        <taxon>Pseudomonadati</taxon>
        <taxon>Pseudomonadota</taxon>
        <taxon>Alphaproteobacteria</taxon>
        <taxon>Rhodobacterales</taxon>
        <taxon>Roseobacteraceae</taxon>
        <taxon>Wenxinia</taxon>
    </lineage>
</organism>
<evidence type="ECO:0000259" key="5">
    <source>
        <dbReference type="PROSITE" id="PS51891"/>
    </source>
</evidence>
<sequence length="134" mass="14259">MSGRLAGGCLCGACRYEVEDAFRYALICHCQQCRRATGAANKPFGGIEIGRLTDLSPPGAQLIHGDPAGAHDVRCRSCGSLLWSVVREGQWAHVAYGTLADAPSLTPQAHIFATSKAPWEVLPEDGLPRHAAYG</sequence>
<gene>
    <name evidence="6" type="ORF">Wenmar_00087</name>
</gene>
<evidence type="ECO:0000256" key="2">
    <source>
        <dbReference type="ARBA" id="ARBA00022723"/>
    </source>
</evidence>
<keyword evidence="7" id="KW-1185">Reference proteome</keyword>
<evidence type="ECO:0000313" key="6">
    <source>
        <dbReference type="EMBL" id="KIQ71318.1"/>
    </source>
</evidence>
<dbReference type="GO" id="GO:0016846">
    <property type="term" value="F:carbon-sulfur lyase activity"/>
    <property type="evidence" value="ECO:0007669"/>
    <property type="project" value="InterPro"/>
</dbReference>
<keyword evidence="4" id="KW-0456">Lyase</keyword>
<dbReference type="PROSITE" id="PS51891">
    <property type="entry name" value="CENP_V_GFA"/>
    <property type="match status" value="1"/>
</dbReference>
<dbReference type="RefSeq" id="WP_018301976.1">
    <property type="nucleotide sequence ID" value="NZ_KB902280.1"/>
</dbReference>
<dbReference type="OrthoDB" id="9807246at2"/>